<feature type="repeat" description="WD" evidence="1">
    <location>
        <begin position="27"/>
        <end position="59"/>
    </location>
</feature>
<evidence type="ECO:0000256" key="1">
    <source>
        <dbReference type="PROSITE-ProRule" id="PRU00221"/>
    </source>
</evidence>
<feature type="non-terminal residue" evidence="2">
    <location>
        <position position="1"/>
    </location>
</feature>
<dbReference type="InterPro" id="IPR016346">
    <property type="entry name" value="G-protein_beta_1-5"/>
</dbReference>
<organism evidence="2 3">
    <name type="scientific">Rotaria magnacalcarata</name>
    <dbReference type="NCBI Taxonomy" id="392030"/>
    <lineage>
        <taxon>Eukaryota</taxon>
        <taxon>Metazoa</taxon>
        <taxon>Spiralia</taxon>
        <taxon>Gnathifera</taxon>
        <taxon>Rotifera</taxon>
        <taxon>Eurotatoria</taxon>
        <taxon>Bdelloidea</taxon>
        <taxon>Philodinida</taxon>
        <taxon>Philodinidae</taxon>
        <taxon>Rotaria</taxon>
    </lineage>
</organism>
<dbReference type="InterPro" id="IPR001680">
    <property type="entry name" value="WD40_rpt"/>
</dbReference>
<name>A0A8S3JAW0_9BILA</name>
<comment type="caution">
    <text evidence="2">The sequence shown here is derived from an EMBL/GenBank/DDBJ whole genome shotgun (WGS) entry which is preliminary data.</text>
</comment>
<dbReference type="SMART" id="SM00320">
    <property type="entry name" value="WD40"/>
    <property type="match status" value="1"/>
</dbReference>
<evidence type="ECO:0000313" key="3">
    <source>
        <dbReference type="Proteomes" id="UP000681720"/>
    </source>
</evidence>
<dbReference type="AlphaFoldDB" id="A0A8S3JAW0"/>
<dbReference type="EMBL" id="CAJOBJ010358600">
    <property type="protein sequence ID" value="CAF5216418.1"/>
    <property type="molecule type" value="Genomic_DNA"/>
</dbReference>
<gene>
    <name evidence="2" type="ORF">GIL414_LOCUS81867</name>
</gene>
<dbReference type="PROSITE" id="PS50294">
    <property type="entry name" value="WD_REPEATS_REGION"/>
    <property type="match status" value="1"/>
</dbReference>
<dbReference type="InterPro" id="IPR036322">
    <property type="entry name" value="WD40_repeat_dom_sf"/>
</dbReference>
<reference evidence="2" key="1">
    <citation type="submission" date="2021-02" db="EMBL/GenBank/DDBJ databases">
        <authorList>
            <person name="Nowell W R."/>
        </authorList>
    </citation>
    <scope>NUCLEOTIDE SEQUENCE</scope>
</reference>
<dbReference type="SUPFAM" id="SSF50978">
    <property type="entry name" value="WD40 repeat-like"/>
    <property type="match status" value="1"/>
</dbReference>
<sequence length="59" mass="6419">GRLLFAGYSDYCVNVWDTLKGSRAVTLYGHENRVSSLQVSPDGTALGTGSWDATIRVWA</sequence>
<evidence type="ECO:0000313" key="2">
    <source>
        <dbReference type="EMBL" id="CAF5216418.1"/>
    </source>
</evidence>
<accession>A0A8S3JAW0</accession>
<protein>
    <recommendedName>
        <fullName evidence="4">Guanine nucleotide-binding protein subunit beta-like protein</fullName>
    </recommendedName>
</protein>
<keyword evidence="1" id="KW-0853">WD repeat</keyword>
<dbReference type="PANTHER" id="PTHR19850">
    <property type="entry name" value="GUANINE NUCLEOTIDE-BINDING PROTEIN BETA G PROTEIN BETA"/>
    <property type="match status" value="1"/>
</dbReference>
<dbReference type="Gene3D" id="2.130.10.10">
    <property type="entry name" value="YVTN repeat-like/Quinoprotein amine dehydrogenase"/>
    <property type="match status" value="1"/>
</dbReference>
<dbReference type="PROSITE" id="PS50082">
    <property type="entry name" value="WD_REPEATS_2"/>
    <property type="match status" value="2"/>
</dbReference>
<proteinExistence type="predicted"/>
<dbReference type="Proteomes" id="UP000681720">
    <property type="component" value="Unassembled WGS sequence"/>
</dbReference>
<feature type="repeat" description="WD" evidence="1">
    <location>
        <begin position="1"/>
        <end position="26"/>
    </location>
</feature>
<dbReference type="Pfam" id="PF00400">
    <property type="entry name" value="WD40"/>
    <property type="match status" value="1"/>
</dbReference>
<evidence type="ECO:0008006" key="4">
    <source>
        <dbReference type="Google" id="ProtNLM"/>
    </source>
</evidence>
<dbReference type="GO" id="GO:0007165">
    <property type="term" value="P:signal transduction"/>
    <property type="evidence" value="ECO:0007669"/>
    <property type="project" value="InterPro"/>
</dbReference>
<dbReference type="InterPro" id="IPR015943">
    <property type="entry name" value="WD40/YVTN_repeat-like_dom_sf"/>
</dbReference>